<keyword evidence="2" id="KW-1185">Reference proteome</keyword>
<proteinExistence type="predicted"/>
<evidence type="ECO:0000313" key="2">
    <source>
        <dbReference type="Proteomes" id="UP000618319"/>
    </source>
</evidence>
<dbReference type="EMBL" id="PSKQ01000017">
    <property type="protein sequence ID" value="MBE8719948.1"/>
    <property type="molecule type" value="Genomic_DNA"/>
</dbReference>
<name>A0ABR9T3M8_9SPHI</name>
<reference evidence="1 2" key="1">
    <citation type="submission" date="2018-02" db="EMBL/GenBank/DDBJ databases">
        <title>Sphingobacterium KA21.</title>
        <authorList>
            <person name="Vasarhelyi B.M."/>
            <person name="Deshmukh S."/>
            <person name="Balint B."/>
            <person name="Kukolya J."/>
        </authorList>
    </citation>
    <scope>NUCLEOTIDE SEQUENCE [LARGE SCALE GENOMIC DNA]</scope>
    <source>
        <strain evidence="1 2">Ka21</strain>
    </source>
</reference>
<sequence length="97" mass="11077">MKNVEMYGLMDLVDEIKKIDAIILLHKNAQDNDFMVSQYEAKKVKLMAQLIDALAAPKVRSEQSFSLIQMLLSKFYPSKIDNEVIKDNSLKELMAAI</sequence>
<accession>A0ABR9T3M8</accession>
<dbReference type="RefSeq" id="WP_196937645.1">
    <property type="nucleotide sequence ID" value="NZ_MU158689.1"/>
</dbReference>
<gene>
    <name evidence="1" type="ORF">C4F40_04285</name>
</gene>
<organism evidence="1 2">
    <name type="scientific">Sphingobacterium pedocola</name>
    <dbReference type="NCBI Taxonomy" id="2082722"/>
    <lineage>
        <taxon>Bacteria</taxon>
        <taxon>Pseudomonadati</taxon>
        <taxon>Bacteroidota</taxon>
        <taxon>Sphingobacteriia</taxon>
        <taxon>Sphingobacteriales</taxon>
        <taxon>Sphingobacteriaceae</taxon>
        <taxon>Sphingobacterium</taxon>
    </lineage>
</organism>
<evidence type="ECO:0000313" key="1">
    <source>
        <dbReference type="EMBL" id="MBE8719948.1"/>
    </source>
</evidence>
<dbReference type="Proteomes" id="UP000618319">
    <property type="component" value="Unassembled WGS sequence"/>
</dbReference>
<protein>
    <submittedName>
        <fullName evidence="1">Uncharacterized protein</fullName>
    </submittedName>
</protein>
<comment type="caution">
    <text evidence="1">The sequence shown here is derived from an EMBL/GenBank/DDBJ whole genome shotgun (WGS) entry which is preliminary data.</text>
</comment>